<accession>A0A7U3YJM4</accession>
<name>A0A7U3YJM4_DESPD</name>
<protein>
    <submittedName>
        <fullName evidence="2">Uncharacterized protein</fullName>
    </submittedName>
</protein>
<evidence type="ECO:0000256" key="1">
    <source>
        <dbReference type="SAM" id="MobiDB-lite"/>
    </source>
</evidence>
<dbReference type="Proteomes" id="UP000006365">
    <property type="component" value="Chromosome"/>
</dbReference>
<dbReference type="AlphaFoldDB" id="A0A7U3YJM4"/>
<dbReference type="KEGG" id="dpr:Despr_0430"/>
<gene>
    <name evidence="2" type="ordered locus">Despr_0430</name>
</gene>
<keyword evidence="3" id="KW-1185">Reference proteome</keyword>
<reference evidence="2 3" key="1">
    <citation type="journal article" date="2011" name="Stand. Genomic Sci.">
        <title>Complete genome sequence of Desulfobulbus propionicus type strain (1pr3).</title>
        <authorList>
            <person name="Pagani I."/>
            <person name="Lapidus A."/>
            <person name="Nolan M."/>
            <person name="Lucas S."/>
            <person name="Hammon N."/>
            <person name="Deshpande S."/>
            <person name="Cheng J.F."/>
            <person name="Chertkov O."/>
            <person name="Davenport K."/>
            <person name="Tapia R."/>
            <person name="Han C."/>
            <person name="Goodwin L."/>
            <person name="Pitluck S."/>
            <person name="Liolios K."/>
            <person name="Mavromatis K."/>
            <person name="Ivanova N."/>
            <person name="Mikhailova N."/>
            <person name="Pati A."/>
            <person name="Chen A."/>
            <person name="Palaniappan K."/>
            <person name="Land M."/>
            <person name="Hauser L."/>
            <person name="Chang Y.J."/>
            <person name="Jeffries C.D."/>
            <person name="Detter J.C."/>
            <person name="Brambilla E."/>
            <person name="Kannan K.P."/>
            <person name="Djao O.D."/>
            <person name="Rohde M."/>
            <person name="Pukall R."/>
            <person name="Spring S."/>
            <person name="Goker M."/>
            <person name="Sikorski J."/>
            <person name="Woyke T."/>
            <person name="Bristow J."/>
            <person name="Eisen J.A."/>
            <person name="Markowitz V."/>
            <person name="Hugenholtz P."/>
            <person name="Kyrpides N.C."/>
            <person name="Klenk H.P."/>
        </authorList>
    </citation>
    <scope>NUCLEOTIDE SEQUENCE [LARGE SCALE GENOMIC DNA]</scope>
    <source>
        <strain evidence="3">ATCC 33891 / DSM 2032 / 1pr3</strain>
    </source>
</reference>
<sequence length="185" mass="19835">MSGKLVLVVLAVGSLLLGGCAPLVFTAGAGTGYVATQDKPRNKIEAFFDDLARSIRQTTRKITGAPPSRRKSTAKPTSTLQLAIQKATLSPAKVRTGDQITLTLRYSIAGAPKKGIQVREKSSLSKDGKTLSLLKDESSQRENGVWENTLSFAVPQSAKPGSYTVTMRISAQGLNRNVRKTFTVQ</sequence>
<feature type="region of interest" description="Disordered" evidence="1">
    <location>
        <begin position="58"/>
        <end position="77"/>
    </location>
</feature>
<dbReference type="EMBL" id="CP002364">
    <property type="protein sequence ID" value="ADW16611.1"/>
    <property type="molecule type" value="Genomic_DNA"/>
</dbReference>
<dbReference type="RefSeq" id="WP_015723158.1">
    <property type="nucleotide sequence ID" value="NC_014972.1"/>
</dbReference>
<proteinExistence type="predicted"/>
<organism evidence="2 3">
    <name type="scientific">Desulfobulbus propionicus (strain ATCC 33891 / DSM 2032 / VKM B-1956 / 1pr3)</name>
    <dbReference type="NCBI Taxonomy" id="577650"/>
    <lineage>
        <taxon>Bacteria</taxon>
        <taxon>Pseudomonadati</taxon>
        <taxon>Thermodesulfobacteriota</taxon>
        <taxon>Desulfobulbia</taxon>
        <taxon>Desulfobulbales</taxon>
        <taxon>Desulfobulbaceae</taxon>
        <taxon>Desulfobulbus</taxon>
    </lineage>
</organism>
<dbReference type="PROSITE" id="PS51257">
    <property type="entry name" value="PROKAR_LIPOPROTEIN"/>
    <property type="match status" value="1"/>
</dbReference>
<evidence type="ECO:0000313" key="2">
    <source>
        <dbReference type="EMBL" id="ADW16611.1"/>
    </source>
</evidence>
<evidence type="ECO:0000313" key="3">
    <source>
        <dbReference type="Proteomes" id="UP000006365"/>
    </source>
</evidence>